<dbReference type="RefSeq" id="WP_380617335.1">
    <property type="nucleotide sequence ID" value="NZ_JBHSDK010000001.1"/>
</dbReference>
<organism evidence="1 2">
    <name type="scientific">Salininema proteolyticum</name>
    <dbReference type="NCBI Taxonomy" id="1607685"/>
    <lineage>
        <taxon>Bacteria</taxon>
        <taxon>Bacillati</taxon>
        <taxon>Actinomycetota</taxon>
        <taxon>Actinomycetes</taxon>
        <taxon>Glycomycetales</taxon>
        <taxon>Glycomycetaceae</taxon>
        <taxon>Salininema</taxon>
    </lineage>
</organism>
<dbReference type="PANTHER" id="PTHR40053">
    <property type="entry name" value="SPORULATION-CONTROL PROTEIN SPO0M"/>
    <property type="match status" value="1"/>
</dbReference>
<dbReference type="Proteomes" id="UP001595823">
    <property type="component" value="Unassembled WGS sequence"/>
</dbReference>
<name>A0ABV8TS87_9ACTN</name>
<proteinExistence type="predicted"/>
<gene>
    <name evidence="1" type="ORF">ACFPET_00070</name>
</gene>
<evidence type="ECO:0000313" key="2">
    <source>
        <dbReference type="Proteomes" id="UP001595823"/>
    </source>
</evidence>
<dbReference type="PANTHER" id="PTHR40053:SF1">
    <property type="entry name" value="SPORULATION-CONTROL PROTEIN SPO0M"/>
    <property type="match status" value="1"/>
</dbReference>
<comment type="caution">
    <text evidence="1">The sequence shown here is derived from an EMBL/GenBank/DDBJ whole genome shotgun (WGS) entry which is preliminary data.</text>
</comment>
<accession>A0ABV8TS87</accession>
<sequence length="254" mass="27398">MVFDKLKSLVGSGVTIDTVLPSGGVKPGENLVGEVRFQGGDVDQDVNGIVLHYTAVVTEEADGKDKAENSEFFAANATGPFQLRAGTDHVVEFSTQVPWEAPLSTIDGRPMAGMKLGVATELDLKLALDKGDVDPLQIDPLPVQQAVMSAIEELGFVYQESDLEPGTIEGSHLAFHQEIIFWAKGDYADRFQQLELSFIAGPEETVVIFQIGNDAGLVDPDQSSVLRFTLSNEEADVAGPVEENLNQLIQRKGL</sequence>
<evidence type="ECO:0000313" key="1">
    <source>
        <dbReference type="EMBL" id="MFC4333594.1"/>
    </source>
</evidence>
<keyword evidence="2" id="KW-1185">Reference proteome</keyword>
<dbReference type="EMBL" id="JBHSDK010000001">
    <property type="protein sequence ID" value="MFC4333594.1"/>
    <property type="molecule type" value="Genomic_DNA"/>
</dbReference>
<reference evidence="2" key="1">
    <citation type="journal article" date="2019" name="Int. J. Syst. Evol. Microbiol.">
        <title>The Global Catalogue of Microorganisms (GCM) 10K type strain sequencing project: providing services to taxonomists for standard genome sequencing and annotation.</title>
        <authorList>
            <consortium name="The Broad Institute Genomics Platform"/>
            <consortium name="The Broad Institute Genome Sequencing Center for Infectious Disease"/>
            <person name="Wu L."/>
            <person name="Ma J."/>
        </authorList>
    </citation>
    <scope>NUCLEOTIDE SEQUENCE [LARGE SCALE GENOMIC DNA]</scope>
    <source>
        <strain evidence="2">IBRC-M 10908</strain>
    </source>
</reference>
<dbReference type="InterPro" id="IPR009776">
    <property type="entry name" value="Spore_0_M"/>
</dbReference>
<protein>
    <submittedName>
        <fullName evidence="1">Sporulation protein</fullName>
    </submittedName>
</protein>
<dbReference type="Pfam" id="PF07070">
    <property type="entry name" value="Spo0M"/>
    <property type="match status" value="1"/>
</dbReference>